<dbReference type="EMBL" id="BMVP01000002">
    <property type="protein sequence ID" value="GHB47944.1"/>
    <property type="molecule type" value="Genomic_DNA"/>
</dbReference>
<organism evidence="2 3">
    <name type="scientific">Streptomyces cirratus</name>
    <dbReference type="NCBI Taxonomy" id="68187"/>
    <lineage>
        <taxon>Bacteria</taxon>
        <taxon>Bacillati</taxon>
        <taxon>Actinomycetota</taxon>
        <taxon>Actinomycetes</taxon>
        <taxon>Kitasatosporales</taxon>
        <taxon>Streptomycetaceae</taxon>
        <taxon>Streptomyces</taxon>
    </lineage>
</organism>
<reference evidence="3" key="1">
    <citation type="journal article" date="2019" name="Int. J. Syst. Evol. Microbiol.">
        <title>The Global Catalogue of Microorganisms (GCM) 10K type strain sequencing project: providing services to taxonomists for standard genome sequencing and annotation.</title>
        <authorList>
            <consortium name="The Broad Institute Genomics Platform"/>
            <consortium name="The Broad Institute Genome Sequencing Center for Infectious Disease"/>
            <person name="Wu L."/>
            <person name="Ma J."/>
        </authorList>
    </citation>
    <scope>NUCLEOTIDE SEQUENCE [LARGE SCALE GENOMIC DNA]</scope>
    <source>
        <strain evidence="3">JCM 4738</strain>
    </source>
</reference>
<evidence type="ECO:0000256" key="1">
    <source>
        <dbReference type="SAM" id="MobiDB-lite"/>
    </source>
</evidence>
<feature type="region of interest" description="Disordered" evidence="1">
    <location>
        <begin position="1"/>
        <end position="28"/>
    </location>
</feature>
<dbReference type="RefSeq" id="WP_190183383.1">
    <property type="nucleotide sequence ID" value="NZ_BMVP01000002.1"/>
</dbReference>
<evidence type="ECO:0000313" key="3">
    <source>
        <dbReference type="Proteomes" id="UP000642673"/>
    </source>
</evidence>
<protein>
    <submittedName>
        <fullName evidence="2">Uncharacterized protein</fullName>
    </submittedName>
</protein>
<dbReference type="Proteomes" id="UP000642673">
    <property type="component" value="Unassembled WGS sequence"/>
</dbReference>
<comment type="caution">
    <text evidence="2">The sequence shown here is derived from an EMBL/GenBank/DDBJ whole genome shotgun (WGS) entry which is preliminary data.</text>
</comment>
<sequence>MAHAPAARTAALDLWREAPRPPRPGAGTLAEAVRGTLAEGPSVRHQPGQCARLV</sequence>
<evidence type="ECO:0000313" key="2">
    <source>
        <dbReference type="EMBL" id="GHB47944.1"/>
    </source>
</evidence>
<gene>
    <name evidence="2" type="ORF">GCM10010347_17160</name>
</gene>
<name>A0ABQ3EN58_9ACTN</name>
<accession>A0ABQ3EN58</accession>
<keyword evidence="3" id="KW-1185">Reference proteome</keyword>
<proteinExistence type="predicted"/>